<gene>
    <name evidence="1" type="ORF">GB000_23855</name>
</gene>
<protein>
    <submittedName>
        <fullName evidence="1">Bactoprenol glucosyl transferase</fullName>
    </submittedName>
</protein>
<evidence type="ECO:0000313" key="1">
    <source>
        <dbReference type="EMBL" id="HAB0991953.1"/>
    </source>
</evidence>
<proteinExistence type="predicted"/>
<comment type="caution">
    <text evidence="1">The sequence shown here is derived from an EMBL/GenBank/DDBJ whole genome shotgun (WGS) entry which is preliminary data.</text>
</comment>
<name>A0A6X6V279_SALET</name>
<keyword evidence="1" id="KW-0808">Transferase</keyword>
<reference evidence="1" key="2">
    <citation type="submission" date="2019-10" db="EMBL/GenBank/DDBJ databases">
        <authorList>
            <consortium name="NCBI Pathogen Detection Project"/>
        </authorList>
    </citation>
    <scope>NUCLEOTIDE SEQUENCE</scope>
    <source>
        <strain evidence="1">Salmonella enterica</strain>
    </source>
</reference>
<sequence>MKISLVVLVFNEEDTIPIFYRTVHEFNELENIKLRLF</sequence>
<dbReference type="GO" id="GO:0016740">
    <property type="term" value="F:transferase activity"/>
    <property type="evidence" value="ECO:0007669"/>
    <property type="project" value="UniProtKB-KW"/>
</dbReference>
<reference evidence="1" key="1">
    <citation type="journal article" date="2018" name="Genome Biol.">
        <title>SKESA: strategic k-mer extension for scrupulous assemblies.</title>
        <authorList>
            <person name="Souvorov A."/>
            <person name="Agarwala R."/>
            <person name="Lipman D.J."/>
        </authorList>
    </citation>
    <scope>NUCLEOTIDE SEQUENCE</scope>
    <source>
        <strain evidence="1">Salmonella enterica</strain>
    </source>
</reference>
<accession>A0A6X6V279</accession>
<dbReference type="AlphaFoldDB" id="A0A6X6V279"/>
<dbReference type="EMBL" id="DAAFPU010000166">
    <property type="protein sequence ID" value="HAB0991953.1"/>
    <property type="molecule type" value="Genomic_DNA"/>
</dbReference>
<organism evidence="1">
    <name type="scientific">Salmonella enterica I</name>
    <dbReference type="NCBI Taxonomy" id="59201"/>
    <lineage>
        <taxon>Bacteria</taxon>
        <taxon>Pseudomonadati</taxon>
        <taxon>Pseudomonadota</taxon>
        <taxon>Gammaproteobacteria</taxon>
        <taxon>Enterobacterales</taxon>
        <taxon>Enterobacteriaceae</taxon>
        <taxon>Salmonella</taxon>
    </lineage>
</organism>
<feature type="non-terminal residue" evidence="1">
    <location>
        <position position="37"/>
    </location>
</feature>